<protein>
    <recommendedName>
        <fullName evidence="2">Splicing factor Cactin C-terminal domain-containing protein</fullName>
    </recommendedName>
</protein>
<reference evidence="3" key="1">
    <citation type="submission" date="2021-01" db="EMBL/GenBank/DDBJ databases">
        <authorList>
            <person name="Corre E."/>
            <person name="Pelletier E."/>
            <person name="Niang G."/>
            <person name="Scheremetjew M."/>
            <person name="Finn R."/>
            <person name="Kale V."/>
            <person name="Holt S."/>
            <person name="Cochrane G."/>
            <person name="Meng A."/>
            <person name="Brown T."/>
            <person name="Cohen L."/>
        </authorList>
    </citation>
    <scope>NUCLEOTIDE SEQUENCE</scope>
    <source>
        <strain evidence="3">Isolate 1302-5</strain>
    </source>
</reference>
<dbReference type="Pfam" id="PF09732">
    <property type="entry name" value="CactinC_cactus"/>
    <property type="match status" value="1"/>
</dbReference>
<dbReference type="PANTHER" id="PTHR21737">
    <property type="entry name" value="POLYGLUTAMINE BINDING PROTEIN 1/MARVEL MEMBRANE-ASSOCIATING DOMAIN CONTAINING 3"/>
    <property type="match status" value="1"/>
</dbReference>
<feature type="region of interest" description="Disordered" evidence="1">
    <location>
        <begin position="26"/>
        <end position="73"/>
    </location>
</feature>
<dbReference type="GO" id="GO:0005737">
    <property type="term" value="C:cytoplasm"/>
    <property type="evidence" value="ECO:0007669"/>
    <property type="project" value="TreeGrafter"/>
</dbReference>
<dbReference type="GO" id="GO:0005681">
    <property type="term" value="C:spliceosomal complex"/>
    <property type="evidence" value="ECO:0007669"/>
    <property type="project" value="TreeGrafter"/>
</dbReference>
<name>A0A7S4N059_9STRA</name>
<dbReference type="InterPro" id="IPR019134">
    <property type="entry name" value="Cactin_C"/>
</dbReference>
<dbReference type="GO" id="GO:0045292">
    <property type="term" value="P:mRNA cis splicing, via spliceosome"/>
    <property type="evidence" value="ECO:0007669"/>
    <property type="project" value="TreeGrafter"/>
</dbReference>
<feature type="compositionally biased region" description="Basic and acidic residues" evidence="1">
    <location>
        <begin position="47"/>
        <end position="57"/>
    </location>
</feature>
<dbReference type="EMBL" id="HBKQ01035917">
    <property type="protein sequence ID" value="CAE2257088.1"/>
    <property type="molecule type" value="Transcribed_RNA"/>
</dbReference>
<proteinExistence type="predicted"/>
<organism evidence="3">
    <name type="scientific">Odontella aurita</name>
    <dbReference type="NCBI Taxonomy" id="265563"/>
    <lineage>
        <taxon>Eukaryota</taxon>
        <taxon>Sar</taxon>
        <taxon>Stramenopiles</taxon>
        <taxon>Ochrophyta</taxon>
        <taxon>Bacillariophyta</taxon>
        <taxon>Mediophyceae</taxon>
        <taxon>Biddulphiophycidae</taxon>
        <taxon>Eupodiscales</taxon>
        <taxon>Odontellaceae</taxon>
        <taxon>Odontella</taxon>
    </lineage>
</organism>
<accession>A0A7S4N059</accession>
<evidence type="ECO:0000256" key="1">
    <source>
        <dbReference type="SAM" id="MobiDB-lite"/>
    </source>
</evidence>
<dbReference type="PANTHER" id="PTHR21737:SF4">
    <property type="entry name" value="SPLICING FACTOR CACTIN"/>
    <property type="match status" value="1"/>
</dbReference>
<dbReference type="AlphaFoldDB" id="A0A7S4N059"/>
<feature type="domain" description="Splicing factor Cactin C-terminal" evidence="2">
    <location>
        <begin position="93"/>
        <end position="216"/>
    </location>
</feature>
<gene>
    <name evidence="3" type="ORF">OAUR00152_LOCUS24691</name>
</gene>
<evidence type="ECO:0000259" key="2">
    <source>
        <dbReference type="Pfam" id="PF09732"/>
    </source>
</evidence>
<sequence length="216" mass="24957">MTPPSSNLGPADLHSKMLVQQLEKLEKRKEDLAKAAESGEGAEGEGEAEKEGPDERAAQGALAPRGVEPNFGNLEEELGLGTEVDLGSASYAWQDRYRPRKPRYFNRVKTGYDWNKYNQTHYDHDNPPPKTVQGYKFNIFYPDLIDRTRTPQYVLEPADSPEFCIVRFKAGPPYEDIAFKVINREWNRSRKRGFRCTFERGVLSLYFNFASHWYRR</sequence>
<evidence type="ECO:0000313" key="3">
    <source>
        <dbReference type="EMBL" id="CAE2257088.1"/>
    </source>
</evidence>
<dbReference type="SMART" id="SM01050">
    <property type="entry name" value="CactinC_cactus"/>
    <property type="match status" value="1"/>
</dbReference>